<dbReference type="OrthoDB" id="5590282at2759"/>
<dbReference type="FunFam" id="1.10.472.10:FF:000154">
    <property type="entry name" value="Cyclin-B1-4"/>
    <property type="match status" value="1"/>
</dbReference>
<proteinExistence type="inferred from homology"/>
<dbReference type="Pfam" id="PF02984">
    <property type="entry name" value="Cyclin_C"/>
    <property type="match status" value="1"/>
</dbReference>
<dbReference type="InterPro" id="IPR039361">
    <property type="entry name" value="Cyclin"/>
</dbReference>
<organism evidence="9 10">
    <name type="scientific">Miscanthus lutarioriparius</name>
    <dbReference type="NCBI Taxonomy" id="422564"/>
    <lineage>
        <taxon>Eukaryota</taxon>
        <taxon>Viridiplantae</taxon>
        <taxon>Streptophyta</taxon>
        <taxon>Embryophyta</taxon>
        <taxon>Tracheophyta</taxon>
        <taxon>Spermatophyta</taxon>
        <taxon>Magnoliopsida</taxon>
        <taxon>Liliopsida</taxon>
        <taxon>Poales</taxon>
        <taxon>Poaceae</taxon>
        <taxon>PACMAD clade</taxon>
        <taxon>Panicoideae</taxon>
        <taxon>Andropogonodae</taxon>
        <taxon>Andropogoneae</taxon>
        <taxon>Saccharinae</taxon>
        <taxon>Miscanthus</taxon>
    </lineage>
</organism>
<reference evidence="9" key="1">
    <citation type="submission" date="2020-10" db="EMBL/GenBank/DDBJ databases">
        <authorList>
            <person name="Han B."/>
            <person name="Lu T."/>
            <person name="Zhao Q."/>
            <person name="Huang X."/>
            <person name="Zhao Y."/>
        </authorList>
    </citation>
    <scope>NUCLEOTIDE SEQUENCE</scope>
</reference>
<keyword evidence="10" id="KW-1185">Reference proteome</keyword>
<dbReference type="Pfam" id="PF00134">
    <property type="entry name" value="Cyclin_N"/>
    <property type="match status" value="1"/>
</dbReference>
<dbReference type="GO" id="GO:0044772">
    <property type="term" value="P:mitotic cell cycle phase transition"/>
    <property type="evidence" value="ECO:0007669"/>
    <property type="project" value="InterPro"/>
</dbReference>
<feature type="compositionally biased region" description="Basic and acidic residues" evidence="6">
    <location>
        <begin position="141"/>
        <end position="164"/>
    </location>
</feature>
<evidence type="ECO:0000313" key="10">
    <source>
        <dbReference type="Proteomes" id="UP000604825"/>
    </source>
</evidence>
<evidence type="ECO:0000256" key="4">
    <source>
        <dbReference type="ARBA" id="ARBA00023306"/>
    </source>
</evidence>
<dbReference type="PANTHER" id="PTHR10177">
    <property type="entry name" value="CYCLINS"/>
    <property type="match status" value="1"/>
</dbReference>
<dbReference type="InterPro" id="IPR013763">
    <property type="entry name" value="Cyclin-like_dom"/>
</dbReference>
<accession>A0A811RVX3</accession>
<evidence type="ECO:0000256" key="1">
    <source>
        <dbReference type="ARBA" id="ARBA00006955"/>
    </source>
</evidence>
<evidence type="ECO:0000313" key="9">
    <source>
        <dbReference type="EMBL" id="CAD6333409.1"/>
    </source>
</evidence>
<evidence type="ECO:0008006" key="11">
    <source>
        <dbReference type="Google" id="ProtNLM"/>
    </source>
</evidence>
<dbReference type="SUPFAM" id="SSF47954">
    <property type="entry name" value="Cyclin-like"/>
    <property type="match status" value="2"/>
</dbReference>
<keyword evidence="4" id="KW-0131">Cell cycle</keyword>
<dbReference type="GO" id="GO:0051301">
    <property type="term" value="P:cell division"/>
    <property type="evidence" value="ECO:0007669"/>
    <property type="project" value="UniProtKB-KW"/>
</dbReference>
<evidence type="ECO:0000259" key="7">
    <source>
        <dbReference type="SMART" id="SM00385"/>
    </source>
</evidence>
<feature type="domain" description="Cyclin C-terminal" evidence="8">
    <location>
        <begin position="355"/>
        <end position="473"/>
    </location>
</feature>
<feature type="region of interest" description="Disordered" evidence="6">
    <location>
        <begin position="114"/>
        <end position="174"/>
    </location>
</feature>
<comment type="similarity">
    <text evidence="1">Belongs to the cyclin family. Cyclin AB subfamily.</text>
</comment>
<dbReference type="Proteomes" id="UP000604825">
    <property type="component" value="Unassembled WGS sequence"/>
</dbReference>
<evidence type="ECO:0000259" key="8">
    <source>
        <dbReference type="SMART" id="SM01332"/>
    </source>
</evidence>
<name>A0A811RVX3_9POAL</name>
<feature type="domain" description="Cyclin-like" evidence="7">
    <location>
        <begin position="262"/>
        <end position="346"/>
    </location>
</feature>
<sequence>MLMELPFLFGDDGQVPRGSRGNRKTRPPPADPNPTRPALGDIGNVAPMSSTGKTLENVAAFCIRSLSFILLSSETCLPRRYRGIKLPEGIHRPITRSFGAQLLKAALANKNAVAPAQPVAARAVTKPARKVPAKNIPRPEQAPKENRKPSEGGAKDPEGNRKLSEGAAGSSRFVKKDGRKKHVYTLSTVLSARSKAACGLTEKPKPLIEDIDKFDGDNQLALVDYVEDIYTFYKTAQHDSRPIDYMGNQPELSSKMRATLTDWLIESHQRFHLMPETLYLTIYIVDRYLSLQPVPRRELQLVGMAAMLIACKYEEIWAPEVNDFIEIADCAFSRPQILVAEKSILNSMQWNLTVPTPYHFLLRFAKAAGSADEQLQHMIYFFGELTLMDYGMVTTYPSTVAACAVYAARLTLRKSPLWTETLKHHTGLHERQLMDGARMLLRSHATAPDANLKTVYEKYGAERFGRVALHPPAALCDLV</sequence>
<dbReference type="Gene3D" id="1.10.472.10">
    <property type="entry name" value="Cyclin-like"/>
    <property type="match status" value="2"/>
</dbReference>
<dbReference type="InterPro" id="IPR004367">
    <property type="entry name" value="Cyclin_C-dom"/>
</dbReference>
<dbReference type="SMART" id="SM00385">
    <property type="entry name" value="CYCLIN"/>
    <property type="match status" value="2"/>
</dbReference>
<dbReference type="PIRSF" id="PIRSF001771">
    <property type="entry name" value="Cyclin_A_B_D_E"/>
    <property type="match status" value="1"/>
</dbReference>
<dbReference type="InterPro" id="IPR048258">
    <property type="entry name" value="Cyclins_cyclin-box"/>
</dbReference>
<dbReference type="EMBL" id="CAJGYO010000017">
    <property type="protein sequence ID" value="CAD6333409.1"/>
    <property type="molecule type" value="Genomic_DNA"/>
</dbReference>
<feature type="domain" description="Cyclin-like" evidence="7">
    <location>
        <begin position="359"/>
        <end position="442"/>
    </location>
</feature>
<evidence type="ECO:0000256" key="6">
    <source>
        <dbReference type="SAM" id="MobiDB-lite"/>
    </source>
</evidence>
<dbReference type="InterPro" id="IPR046965">
    <property type="entry name" value="Cyclin_A/B-like"/>
</dbReference>
<dbReference type="InterPro" id="IPR036915">
    <property type="entry name" value="Cyclin-like_sf"/>
</dbReference>
<keyword evidence="3 5" id="KW-0195">Cyclin</keyword>
<dbReference type="PROSITE" id="PS00292">
    <property type="entry name" value="CYCLINS"/>
    <property type="match status" value="1"/>
</dbReference>
<protein>
    <recommendedName>
        <fullName evidence="11">Cyclin N-terminal domain-containing protein</fullName>
    </recommendedName>
</protein>
<feature type="region of interest" description="Disordered" evidence="6">
    <location>
        <begin position="1"/>
        <end position="43"/>
    </location>
</feature>
<comment type="caution">
    <text evidence="9">The sequence shown here is derived from an EMBL/GenBank/DDBJ whole genome shotgun (WGS) entry which is preliminary data.</text>
</comment>
<evidence type="ECO:0000256" key="5">
    <source>
        <dbReference type="RuleBase" id="RU000383"/>
    </source>
</evidence>
<evidence type="ECO:0000256" key="3">
    <source>
        <dbReference type="ARBA" id="ARBA00023127"/>
    </source>
</evidence>
<evidence type="ECO:0000256" key="2">
    <source>
        <dbReference type="ARBA" id="ARBA00022618"/>
    </source>
</evidence>
<gene>
    <name evidence="9" type="ORF">NCGR_LOCUS57507</name>
</gene>
<dbReference type="InterPro" id="IPR006671">
    <property type="entry name" value="Cyclin_N"/>
</dbReference>
<dbReference type="GO" id="GO:0016538">
    <property type="term" value="F:cyclin-dependent protein serine/threonine kinase regulator activity"/>
    <property type="evidence" value="ECO:0007669"/>
    <property type="project" value="InterPro"/>
</dbReference>
<keyword evidence="2" id="KW-0132">Cell division</keyword>
<feature type="compositionally biased region" description="Low complexity" evidence="6">
    <location>
        <begin position="114"/>
        <end position="124"/>
    </location>
</feature>
<dbReference type="SMART" id="SM01332">
    <property type="entry name" value="Cyclin_C"/>
    <property type="match status" value="1"/>
</dbReference>
<dbReference type="AlphaFoldDB" id="A0A811RVX3"/>